<name>A0A6P1DD75_9NOCA</name>
<comment type="caution">
    <text evidence="2">The sequence shown here is derived from an EMBL/GenBank/DDBJ whole genome shotgun (WGS) entry which is preliminary data.</text>
</comment>
<feature type="signal peptide" evidence="1">
    <location>
        <begin position="1"/>
        <end position="28"/>
    </location>
</feature>
<keyword evidence="1" id="KW-0732">Signal</keyword>
<organism evidence="2 3">
    <name type="scientific">Nocardia cyriacigeorgica</name>
    <dbReference type="NCBI Taxonomy" id="135487"/>
    <lineage>
        <taxon>Bacteria</taxon>
        <taxon>Bacillati</taxon>
        <taxon>Actinomycetota</taxon>
        <taxon>Actinomycetes</taxon>
        <taxon>Mycobacteriales</taxon>
        <taxon>Nocardiaceae</taxon>
        <taxon>Nocardia</taxon>
    </lineage>
</organism>
<protein>
    <recommendedName>
        <fullName evidence="4">DUF4352 domain-containing protein</fullName>
    </recommendedName>
</protein>
<evidence type="ECO:0000256" key="1">
    <source>
        <dbReference type="SAM" id="SignalP"/>
    </source>
</evidence>
<dbReference type="RefSeq" id="WP_163825414.1">
    <property type="nucleotide sequence ID" value="NZ_JAAGUY010000015.1"/>
</dbReference>
<evidence type="ECO:0000313" key="3">
    <source>
        <dbReference type="Proteomes" id="UP000468928"/>
    </source>
</evidence>
<evidence type="ECO:0008006" key="4">
    <source>
        <dbReference type="Google" id="ProtNLM"/>
    </source>
</evidence>
<evidence type="ECO:0000313" key="2">
    <source>
        <dbReference type="EMBL" id="NEW46750.1"/>
    </source>
</evidence>
<gene>
    <name evidence="2" type="ORF">GV789_20180</name>
</gene>
<dbReference type="Proteomes" id="UP000468928">
    <property type="component" value="Unassembled WGS sequence"/>
</dbReference>
<reference evidence="2 3" key="1">
    <citation type="submission" date="2020-01" db="EMBL/GenBank/DDBJ databases">
        <title>Genetics and antimicrobial susceptibilities of Nocardia species isolated from the soil; a comparison with species isolated from humans.</title>
        <authorList>
            <person name="Carrasco G."/>
            <person name="Monzon S."/>
            <person name="Sansegundo M."/>
            <person name="Garcia E."/>
            <person name="Garrido N."/>
            <person name="Medina M.J."/>
            <person name="Villalon P."/>
            <person name="Ramirez-Arocha A.C."/>
            <person name="Jimenez P."/>
            <person name="Cuesta I."/>
            <person name="Valdezate S."/>
        </authorList>
    </citation>
    <scope>NUCLEOTIDE SEQUENCE [LARGE SCALE GENOMIC DNA]</scope>
    <source>
        <strain evidence="2 3">CNM20110639</strain>
    </source>
</reference>
<feature type="chain" id="PRO_5026969782" description="DUF4352 domain-containing protein" evidence="1">
    <location>
        <begin position="29"/>
        <end position="297"/>
    </location>
</feature>
<accession>A0A6P1DD75</accession>
<dbReference type="AlphaFoldDB" id="A0A6P1DD75"/>
<dbReference type="EMBL" id="JAAGUZ010000059">
    <property type="protein sequence ID" value="NEW46750.1"/>
    <property type="molecule type" value="Genomic_DNA"/>
</dbReference>
<proteinExistence type="predicted"/>
<sequence length="297" mass="31097">MKSLSLRTAALIGAVVPAALLLSGTAAAGPAAVDSQAAVVREVDKTGWYGGFAITVDEVSAKEADSGTTKVEVKLGYENLIGATLAPPEKAYLEVDGGEVVDLRLDSKKIAGYGKGKGTATGSLDTTEGSIDDVLDDVVLVYGKTDGNLTKIPFASKEKVESIEPKGITVGQTIGGHPVAVTLSKAFLWPSYQPGEKGKYELWVETDLALSSEYNGYGYNVYPKNFSVTSPSGESDSADKRSSFTSELLSNGGSIEGEWLVFLIDGPAKGDYGFDVDMNSTPTSDKSKVDLTTTIAL</sequence>